<reference evidence="2" key="1">
    <citation type="submission" date="2022-11" db="UniProtKB">
        <authorList>
            <consortium name="WormBaseParasite"/>
        </authorList>
    </citation>
    <scope>IDENTIFICATION</scope>
</reference>
<evidence type="ECO:0000313" key="1">
    <source>
        <dbReference type="Proteomes" id="UP000887580"/>
    </source>
</evidence>
<sequence>MSELVEFIDGPLILVSWISTAAFTLIGQAFFRPGKNRFKAVWLNAVLFGVVFVAFVNLSFLIKEPIYQLPYYCYARVWDGTRKRAYLLLFFIVQLSASFIFCAIQTTQTTKATTSHRKFFHLTIGLIAFSGIIYDPKFVRLSAHLMLQIFIILEHLRSLECPPFNFLNPYLRTFIDPNQESETFILTPILLILGSLAMFVGQGAFYSILLGFGIVPFKGYTDLIKIAIAVPICTLAEAALSFGDNVILPSLAWIILSWP</sequence>
<dbReference type="Proteomes" id="UP000887580">
    <property type="component" value="Unplaced"/>
</dbReference>
<proteinExistence type="predicted"/>
<organism evidence="1 2">
    <name type="scientific">Panagrolaimus sp. PS1159</name>
    <dbReference type="NCBI Taxonomy" id="55785"/>
    <lineage>
        <taxon>Eukaryota</taxon>
        <taxon>Metazoa</taxon>
        <taxon>Ecdysozoa</taxon>
        <taxon>Nematoda</taxon>
        <taxon>Chromadorea</taxon>
        <taxon>Rhabditida</taxon>
        <taxon>Tylenchina</taxon>
        <taxon>Panagrolaimomorpha</taxon>
        <taxon>Panagrolaimoidea</taxon>
        <taxon>Panagrolaimidae</taxon>
        <taxon>Panagrolaimus</taxon>
    </lineage>
</organism>
<dbReference type="WBParaSite" id="PS1159_v2.g14677.t1">
    <property type="protein sequence ID" value="PS1159_v2.g14677.t1"/>
    <property type="gene ID" value="PS1159_v2.g14677"/>
</dbReference>
<evidence type="ECO:0000313" key="2">
    <source>
        <dbReference type="WBParaSite" id="PS1159_v2.g14677.t1"/>
    </source>
</evidence>
<name>A0AC35F7N3_9BILA</name>
<accession>A0AC35F7N3</accession>
<protein>
    <submittedName>
        <fullName evidence="2">Dolichol kinase</fullName>
    </submittedName>
</protein>